<sequence>MAPTRKNRNTATRAQNFRCVTRLGGEFITPSNKSSPYTSFFETLHTMLFVASALFTLSSLVSVRAFIGDVTVYTPGLGACGRFSTETDFVVAPSRIIFDPFPAAGGGPQQNPICGRNLRATYQGNSVVVQVVDRCVPCTGAYDLEMSPMAFSILAPLAPGRLSGVEWDWTNSAPGSA</sequence>
<evidence type="ECO:0000313" key="2">
    <source>
        <dbReference type="EMBL" id="KAF9467023.1"/>
    </source>
</evidence>
<dbReference type="InterPro" id="IPR036908">
    <property type="entry name" value="RlpA-like_sf"/>
</dbReference>
<dbReference type="Gene3D" id="2.40.40.10">
    <property type="entry name" value="RlpA-like domain"/>
    <property type="match status" value="1"/>
</dbReference>
<dbReference type="CDD" id="cd22191">
    <property type="entry name" value="DPBB_RlpA_EXP_N-like"/>
    <property type="match status" value="1"/>
</dbReference>
<gene>
    <name evidence="2" type="ORF">BDZ94DRAFT_1305877</name>
</gene>
<dbReference type="PANTHER" id="PTHR31836">
    <property type="match status" value="1"/>
</dbReference>
<keyword evidence="1" id="KW-0732">Signal</keyword>
<dbReference type="OrthoDB" id="406505at2759"/>
<dbReference type="InterPro" id="IPR051477">
    <property type="entry name" value="Expansin_CellWall"/>
</dbReference>
<evidence type="ECO:0000313" key="3">
    <source>
        <dbReference type="Proteomes" id="UP000807353"/>
    </source>
</evidence>
<keyword evidence="3" id="KW-1185">Reference proteome</keyword>
<evidence type="ECO:0008006" key="4">
    <source>
        <dbReference type="Google" id="ProtNLM"/>
    </source>
</evidence>
<protein>
    <recommendedName>
        <fullName evidence="4">RlpA-like protein double-psi beta-barrel domain-containing protein</fullName>
    </recommendedName>
</protein>
<comment type="caution">
    <text evidence="2">The sequence shown here is derived from an EMBL/GenBank/DDBJ whole genome shotgun (WGS) entry which is preliminary data.</text>
</comment>
<organism evidence="2 3">
    <name type="scientific">Collybia nuda</name>
    <dbReference type="NCBI Taxonomy" id="64659"/>
    <lineage>
        <taxon>Eukaryota</taxon>
        <taxon>Fungi</taxon>
        <taxon>Dikarya</taxon>
        <taxon>Basidiomycota</taxon>
        <taxon>Agaricomycotina</taxon>
        <taxon>Agaricomycetes</taxon>
        <taxon>Agaricomycetidae</taxon>
        <taxon>Agaricales</taxon>
        <taxon>Tricholomatineae</taxon>
        <taxon>Clitocybaceae</taxon>
        <taxon>Collybia</taxon>
    </lineage>
</organism>
<accession>A0A9P5YDT0</accession>
<dbReference type="SUPFAM" id="SSF50685">
    <property type="entry name" value="Barwin-like endoglucanases"/>
    <property type="match status" value="1"/>
</dbReference>
<dbReference type="PANTHER" id="PTHR31836:SF27">
    <property type="entry name" value="RLPA-LIKE PROTEIN DOUBLE-PSI BETA-BARREL DOMAIN-CONTAINING PROTEIN"/>
    <property type="match status" value="1"/>
</dbReference>
<reference evidence="2" key="1">
    <citation type="submission" date="2020-11" db="EMBL/GenBank/DDBJ databases">
        <authorList>
            <consortium name="DOE Joint Genome Institute"/>
            <person name="Ahrendt S."/>
            <person name="Riley R."/>
            <person name="Andreopoulos W."/>
            <person name="Labutti K."/>
            <person name="Pangilinan J."/>
            <person name="Ruiz-Duenas F.J."/>
            <person name="Barrasa J.M."/>
            <person name="Sanchez-Garcia M."/>
            <person name="Camarero S."/>
            <person name="Miyauchi S."/>
            <person name="Serrano A."/>
            <person name="Linde D."/>
            <person name="Babiker R."/>
            <person name="Drula E."/>
            <person name="Ayuso-Fernandez I."/>
            <person name="Pacheco R."/>
            <person name="Padilla G."/>
            <person name="Ferreira P."/>
            <person name="Barriuso J."/>
            <person name="Kellner H."/>
            <person name="Castanera R."/>
            <person name="Alfaro M."/>
            <person name="Ramirez L."/>
            <person name="Pisabarro A.G."/>
            <person name="Kuo A."/>
            <person name="Tritt A."/>
            <person name="Lipzen A."/>
            <person name="He G."/>
            <person name="Yan M."/>
            <person name="Ng V."/>
            <person name="Cullen D."/>
            <person name="Martin F."/>
            <person name="Rosso M.-N."/>
            <person name="Henrissat B."/>
            <person name="Hibbett D."/>
            <person name="Martinez A.T."/>
            <person name="Grigoriev I.V."/>
        </authorList>
    </citation>
    <scope>NUCLEOTIDE SEQUENCE</scope>
    <source>
        <strain evidence="2">CBS 247.69</strain>
    </source>
</reference>
<dbReference type="EMBL" id="MU150239">
    <property type="protein sequence ID" value="KAF9467023.1"/>
    <property type="molecule type" value="Genomic_DNA"/>
</dbReference>
<evidence type="ECO:0000256" key="1">
    <source>
        <dbReference type="ARBA" id="ARBA00022729"/>
    </source>
</evidence>
<name>A0A9P5YDT0_9AGAR</name>
<dbReference type="Proteomes" id="UP000807353">
    <property type="component" value="Unassembled WGS sequence"/>
</dbReference>
<proteinExistence type="predicted"/>
<dbReference type="AlphaFoldDB" id="A0A9P5YDT0"/>